<dbReference type="Proteomes" id="UP001176471">
    <property type="component" value="Unassembled WGS sequence"/>
</dbReference>
<evidence type="ECO:0000259" key="1">
    <source>
        <dbReference type="Pfam" id="PF09084"/>
    </source>
</evidence>
<dbReference type="InterPro" id="IPR015168">
    <property type="entry name" value="SsuA/THI5"/>
</dbReference>
<organism evidence="2 3">
    <name type="scientific">Sphingobium cyanobacteriorum</name>
    <dbReference type="NCBI Taxonomy" id="3063954"/>
    <lineage>
        <taxon>Bacteria</taxon>
        <taxon>Pseudomonadati</taxon>
        <taxon>Pseudomonadota</taxon>
        <taxon>Alphaproteobacteria</taxon>
        <taxon>Sphingomonadales</taxon>
        <taxon>Sphingomonadaceae</taxon>
        <taxon>Sphingobium</taxon>
    </lineage>
</organism>
<evidence type="ECO:0000313" key="2">
    <source>
        <dbReference type="EMBL" id="MDO7835636.1"/>
    </source>
</evidence>
<dbReference type="PANTHER" id="PTHR30024:SF48">
    <property type="entry name" value="ABC TRANSPORTER SUBSTRATE-BINDING PROTEIN"/>
    <property type="match status" value="1"/>
</dbReference>
<dbReference type="RefSeq" id="WP_304536075.1">
    <property type="nucleotide sequence ID" value="NZ_JAUQOM010000004.1"/>
</dbReference>
<proteinExistence type="predicted"/>
<dbReference type="PANTHER" id="PTHR30024">
    <property type="entry name" value="ALIPHATIC SULFONATES-BINDING PROTEIN-RELATED"/>
    <property type="match status" value="1"/>
</dbReference>
<reference evidence="2" key="1">
    <citation type="submission" date="2023-07" db="EMBL/GenBank/DDBJ databases">
        <title>Bacterial whole genome sequence for Sphingobium sp. HBC34.</title>
        <authorList>
            <person name="Le V."/>
            <person name="Ko S.-R."/>
            <person name="Ahn C.-Y."/>
            <person name="Oh H.-M."/>
        </authorList>
    </citation>
    <scope>NUCLEOTIDE SEQUENCE</scope>
    <source>
        <strain evidence="2">HBC34</strain>
    </source>
</reference>
<protein>
    <submittedName>
        <fullName evidence="2">ABC transporter substrate-binding protein</fullName>
    </submittedName>
</protein>
<dbReference type="Gene3D" id="3.40.190.10">
    <property type="entry name" value="Periplasmic binding protein-like II"/>
    <property type="match status" value="2"/>
</dbReference>
<gene>
    <name evidence="2" type="ORF">Q4610_11330</name>
</gene>
<name>A0ABT8ZME0_9SPHN</name>
<keyword evidence="3" id="KW-1185">Reference proteome</keyword>
<feature type="domain" description="SsuA/THI5-like" evidence="1">
    <location>
        <begin position="78"/>
        <end position="237"/>
    </location>
</feature>
<comment type="caution">
    <text evidence="2">The sequence shown here is derived from an EMBL/GenBank/DDBJ whole genome shotgun (WGS) entry which is preliminary data.</text>
</comment>
<dbReference type="SUPFAM" id="SSF53850">
    <property type="entry name" value="Periplasmic binding protein-like II"/>
    <property type="match status" value="1"/>
</dbReference>
<accession>A0ABT8ZME0</accession>
<sequence length="333" mass="35125">MALSPSHRGKIRLLLVGLMLTLGGCGAGGGDAQQTVLRIGDQVHGLETLLKATGEDRPTGYRIEWSNFLGGPAVIAAQTGGSVDVGWMYETPLVFAQAAGSPVKVVAAARPVTPGASSVALVVRPDSSIRSVRDLRGRKVGLMPGTVTQYLVVRLLEREGLSLSDIRPVTLGSVSPAMLDNGTIDAAVTVDPYLSQMLLSGKARVLASGGAPLTPDLQYVVASDKALADPARAKAIGDLIARIGRALRARQADPDKAVPVYTKALNLPAPVIGQYLRRAPARLAPIDKAVVADQQVLGDTFLKIGLIRKPNDAARLFDHRYDALVREQENIPS</sequence>
<evidence type="ECO:0000313" key="3">
    <source>
        <dbReference type="Proteomes" id="UP001176471"/>
    </source>
</evidence>
<dbReference type="EMBL" id="JAUQOM010000004">
    <property type="protein sequence ID" value="MDO7835636.1"/>
    <property type="molecule type" value="Genomic_DNA"/>
</dbReference>
<dbReference type="Pfam" id="PF09084">
    <property type="entry name" value="NMT1"/>
    <property type="match status" value="1"/>
</dbReference>